<reference evidence="3 5" key="1">
    <citation type="submission" date="2016-10" db="EMBL/GenBank/DDBJ databases">
        <authorList>
            <person name="Varghese N."/>
            <person name="Submissions S."/>
        </authorList>
    </citation>
    <scope>NUCLEOTIDE SEQUENCE [LARGE SCALE GENOMIC DNA]</scope>
    <source>
        <strain evidence="3 5">CGMCC 1.7012</strain>
    </source>
</reference>
<dbReference type="PROSITE" id="PS50995">
    <property type="entry name" value="HTH_MARR_2"/>
    <property type="match status" value="1"/>
</dbReference>
<gene>
    <name evidence="2" type="ORF">AWR26_12150</name>
    <name evidence="3" type="ORF">SAMN05216286_1835</name>
</gene>
<keyword evidence="3" id="KW-0238">DNA-binding</keyword>
<dbReference type="Proteomes" id="UP000182314">
    <property type="component" value="Unassembled WGS sequence"/>
</dbReference>
<dbReference type="InterPro" id="IPR036390">
    <property type="entry name" value="WH_DNA-bd_sf"/>
</dbReference>
<dbReference type="KEGG" id="kor:AWR26_12150"/>
<dbReference type="Proteomes" id="UP000078227">
    <property type="component" value="Chromosome"/>
</dbReference>
<name>A0AA94H2H9_9ENTR</name>
<dbReference type="AlphaFoldDB" id="A0AA94H2H9"/>
<protein>
    <submittedName>
        <fullName evidence="3">DNA-binding transcriptional regulator, MarR family</fullName>
    </submittedName>
    <submittedName>
        <fullName evidence="2">MarR family transcriptional regulator</fullName>
    </submittedName>
</protein>
<evidence type="ECO:0000313" key="3">
    <source>
        <dbReference type="EMBL" id="SFC17719.1"/>
    </source>
</evidence>
<dbReference type="SUPFAM" id="SSF46785">
    <property type="entry name" value="Winged helix' DNA-binding domain"/>
    <property type="match status" value="1"/>
</dbReference>
<dbReference type="GO" id="GO:0006950">
    <property type="term" value="P:response to stress"/>
    <property type="evidence" value="ECO:0007669"/>
    <property type="project" value="TreeGrafter"/>
</dbReference>
<dbReference type="Gene3D" id="1.10.10.10">
    <property type="entry name" value="Winged helix-like DNA-binding domain superfamily/Winged helix DNA-binding domain"/>
    <property type="match status" value="1"/>
</dbReference>
<accession>A0AA94H2H9</accession>
<keyword evidence="4" id="KW-1185">Reference proteome</keyword>
<reference evidence="2 4" key="2">
    <citation type="submission" date="2021-03" db="EMBL/GenBank/DDBJ databases">
        <authorList>
            <person name="Li Y."/>
            <person name="Li S."/>
            <person name="Chen M."/>
            <person name="Peng G."/>
            <person name="Tan Z."/>
            <person name="An Q."/>
        </authorList>
    </citation>
    <scope>NUCLEOTIDE SEQUENCE [LARGE SCALE GENOMIC DNA]</scope>
    <source>
        <strain evidence="2 4">Ola 51</strain>
    </source>
</reference>
<proteinExistence type="predicted"/>
<evidence type="ECO:0000313" key="2">
    <source>
        <dbReference type="EMBL" id="ANI82868.1"/>
    </source>
</evidence>
<dbReference type="GO" id="GO:0003700">
    <property type="term" value="F:DNA-binding transcription factor activity"/>
    <property type="evidence" value="ECO:0007669"/>
    <property type="project" value="InterPro"/>
</dbReference>
<dbReference type="InterPro" id="IPR039422">
    <property type="entry name" value="MarR/SlyA-like"/>
</dbReference>
<feature type="domain" description="HTH marR-type" evidence="1">
    <location>
        <begin position="6"/>
        <end position="135"/>
    </location>
</feature>
<dbReference type="PANTHER" id="PTHR33164:SF43">
    <property type="entry name" value="HTH-TYPE TRANSCRIPTIONAL REPRESSOR YETL"/>
    <property type="match status" value="1"/>
</dbReference>
<dbReference type="SMART" id="SM00347">
    <property type="entry name" value="HTH_MARR"/>
    <property type="match status" value="1"/>
</dbReference>
<dbReference type="Pfam" id="PF12802">
    <property type="entry name" value="MarR_2"/>
    <property type="match status" value="1"/>
</dbReference>
<dbReference type="EMBL" id="CP014007">
    <property type="protein sequence ID" value="ANI82868.1"/>
    <property type="molecule type" value="Genomic_DNA"/>
</dbReference>
<evidence type="ECO:0000313" key="5">
    <source>
        <dbReference type="Proteomes" id="UP000182314"/>
    </source>
</evidence>
<dbReference type="PANTHER" id="PTHR33164">
    <property type="entry name" value="TRANSCRIPTIONAL REGULATOR, MARR FAMILY"/>
    <property type="match status" value="1"/>
</dbReference>
<evidence type="ECO:0000259" key="1">
    <source>
        <dbReference type="PROSITE" id="PS50995"/>
    </source>
</evidence>
<organism evidence="3 5">
    <name type="scientific">Kosakonia oryzae</name>
    <dbReference type="NCBI Taxonomy" id="497725"/>
    <lineage>
        <taxon>Bacteria</taxon>
        <taxon>Pseudomonadati</taxon>
        <taxon>Pseudomonadota</taxon>
        <taxon>Gammaproteobacteria</taxon>
        <taxon>Enterobacterales</taxon>
        <taxon>Enterobacteriaceae</taxon>
        <taxon>Kosakonia</taxon>
    </lineage>
</organism>
<dbReference type="InterPro" id="IPR036388">
    <property type="entry name" value="WH-like_DNA-bd_sf"/>
</dbReference>
<dbReference type="InterPro" id="IPR000835">
    <property type="entry name" value="HTH_MarR-typ"/>
</dbReference>
<dbReference type="GO" id="GO:0003677">
    <property type="term" value="F:DNA binding"/>
    <property type="evidence" value="ECO:0007669"/>
    <property type="project" value="UniProtKB-KW"/>
</dbReference>
<dbReference type="RefSeq" id="WP_064566141.1">
    <property type="nucleotide sequence ID" value="NZ_CP014007.2"/>
</dbReference>
<dbReference type="EMBL" id="FOKO01000002">
    <property type="protein sequence ID" value="SFC17719.1"/>
    <property type="molecule type" value="Genomic_DNA"/>
</dbReference>
<evidence type="ECO:0000313" key="4">
    <source>
        <dbReference type="Proteomes" id="UP000078227"/>
    </source>
</evidence>
<sequence length="143" mass="16487">MDNAGLLSRVHLLYLASHNLRLLIDQKIKDNHIGFNGWMLLVCIRNEPQIVTQREIALRMGLKEPSVGELIKQLMKQKLLVRAVNTSDRRKYAIKITDQGVAMYDEIQQALQPLFHTIFPGQMEQFDELLQTILAATKRYTAE</sequence>